<keyword evidence="2" id="KW-1185">Reference proteome</keyword>
<gene>
    <name evidence="1" type="ORF">LCI18_003656</name>
</gene>
<evidence type="ECO:0000313" key="2">
    <source>
        <dbReference type="Proteomes" id="UP000830768"/>
    </source>
</evidence>
<accession>A0ACD3YVT3</accession>
<protein>
    <submittedName>
        <fullName evidence="1">Uncharacterized protein</fullName>
    </submittedName>
</protein>
<organism evidence="1 2">
    <name type="scientific">Fusarium solani subsp. cucurbitae</name>
    <name type="common">Neocosmosporum cucurbitae</name>
    <dbReference type="NCBI Taxonomy" id="2747967"/>
    <lineage>
        <taxon>Eukaryota</taxon>
        <taxon>Fungi</taxon>
        <taxon>Dikarya</taxon>
        <taxon>Ascomycota</taxon>
        <taxon>Pezizomycotina</taxon>
        <taxon>Sordariomycetes</taxon>
        <taxon>Hypocreomycetidae</taxon>
        <taxon>Hypocreales</taxon>
        <taxon>Nectriaceae</taxon>
        <taxon>Fusarium</taxon>
        <taxon>Fusarium solani species complex</taxon>
    </lineage>
</organism>
<proteinExistence type="predicted"/>
<dbReference type="EMBL" id="CP090032">
    <property type="protein sequence ID" value="UPK92721.1"/>
    <property type="molecule type" value="Genomic_DNA"/>
</dbReference>
<sequence length="322" mass="35196">MPLEYDPEYFQALKPLLPRLSKRPSLVTVEDILPSRKGRDASIEALYAPWPESPDVTHAVHHVEAADGHQIPVHIFIKDGSSSSPGPAIVHYHAGGMILGSAQLYIKHLARLVSETSVPIFSVDYRLAPEYTGTTPVEDCFAGLVWLHQNAKKHNIDPARIAVFGESAGGGMAAGVSLMARDRNLQPPLAKQILVYPMLDDRNMTANKAIEPLAFWKTQDNVVAWTALLGYKAGKPDADVSPYSAPARAKSLAGLPTAYVDVGTLDIFRDESITYASRLLAEDISTELHVYPGVPHAFEPIAPHTSVARRAHENRLRAMLSF</sequence>
<evidence type="ECO:0000313" key="1">
    <source>
        <dbReference type="EMBL" id="UPK92721.1"/>
    </source>
</evidence>
<dbReference type="Proteomes" id="UP000830768">
    <property type="component" value="Chromosome 3"/>
</dbReference>
<name>A0ACD3YVT3_FUSSC</name>
<reference evidence="1" key="1">
    <citation type="submission" date="2021-11" db="EMBL/GenBank/DDBJ databases">
        <title>Fusarium solani-melongenae Genome sequencing and assembly.</title>
        <authorList>
            <person name="Xie S."/>
            <person name="Huang L."/>
            <person name="Zhang X."/>
        </authorList>
    </citation>
    <scope>NUCLEOTIDE SEQUENCE</scope>
    <source>
        <strain evidence="1">CRI 24-3</strain>
    </source>
</reference>